<protein>
    <submittedName>
        <fullName evidence="2">Uncharacterized protein</fullName>
    </submittedName>
</protein>
<feature type="transmembrane region" description="Helical" evidence="1">
    <location>
        <begin position="130"/>
        <end position="150"/>
    </location>
</feature>
<keyword evidence="1" id="KW-0472">Membrane</keyword>
<keyword evidence="1" id="KW-1133">Transmembrane helix</keyword>
<evidence type="ECO:0000256" key="1">
    <source>
        <dbReference type="SAM" id="Phobius"/>
    </source>
</evidence>
<dbReference type="EMBL" id="JAYMYQ010000006">
    <property type="protein sequence ID" value="KAK7323847.1"/>
    <property type="molecule type" value="Genomic_DNA"/>
</dbReference>
<dbReference type="Proteomes" id="UP001367508">
    <property type="component" value="Unassembled WGS sequence"/>
</dbReference>
<name>A0AAN9KUI5_CANGL</name>
<sequence length="161" mass="18970">MRLTWISSLVQFAPSVSTHKKLSLNLAKPNFGFKLLRVILLLLLWPSNIEIEVLLSSKLQSYNLHCSFQIYYHYASPLLNYSMEFTEDGTAGYMPLLQTCWDQYSNTKDMQYEPVPGVVIKYLWDKPNWATLRVFIGLCAFRFSYIFHLYQAIQDRNRRRA</sequence>
<keyword evidence="1" id="KW-0812">Transmembrane</keyword>
<comment type="caution">
    <text evidence="2">The sequence shown here is derived from an EMBL/GenBank/DDBJ whole genome shotgun (WGS) entry which is preliminary data.</text>
</comment>
<reference evidence="2 3" key="1">
    <citation type="submission" date="2024-01" db="EMBL/GenBank/DDBJ databases">
        <title>The genomes of 5 underutilized Papilionoideae crops provide insights into root nodulation and disease resistanc.</title>
        <authorList>
            <person name="Jiang F."/>
        </authorList>
    </citation>
    <scope>NUCLEOTIDE SEQUENCE [LARGE SCALE GENOMIC DNA]</scope>
    <source>
        <strain evidence="2">LVBAO_FW01</strain>
        <tissue evidence="2">Leaves</tissue>
    </source>
</reference>
<organism evidence="2 3">
    <name type="scientific">Canavalia gladiata</name>
    <name type="common">Sword bean</name>
    <name type="synonym">Dolichos gladiatus</name>
    <dbReference type="NCBI Taxonomy" id="3824"/>
    <lineage>
        <taxon>Eukaryota</taxon>
        <taxon>Viridiplantae</taxon>
        <taxon>Streptophyta</taxon>
        <taxon>Embryophyta</taxon>
        <taxon>Tracheophyta</taxon>
        <taxon>Spermatophyta</taxon>
        <taxon>Magnoliopsida</taxon>
        <taxon>eudicotyledons</taxon>
        <taxon>Gunneridae</taxon>
        <taxon>Pentapetalae</taxon>
        <taxon>rosids</taxon>
        <taxon>fabids</taxon>
        <taxon>Fabales</taxon>
        <taxon>Fabaceae</taxon>
        <taxon>Papilionoideae</taxon>
        <taxon>50 kb inversion clade</taxon>
        <taxon>NPAAA clade</taxon>
        <taxon>indigoferoid/millettioid clade</taxon>
        <taxon>Phaseoleae</taxon>
        <taxon>Canavalia</taxon>
    </lineage>
</organism>
<evidence type="ECO:0000313" key="3">
    <source>
        <dbReference type="Proteomes" id="UP001367508"/>
    </source>
</evidence>
<keyword evidence="3" id="KW-1185">Reference proteome</keyword>
<dbReference type="AlphaFoldDB" id="A0AAN9KUI5"/>
<evidence type="ECO:0000313" key="2">
    <source>
        <dbReference type="EMBL" id="KAK7323847.1"/>
    </source>
</evidence>
<accession>A0AAN9KUI5</accession>
<gene>
    <name evidence="2" type="ORF">VNO77_27343</name>
</gene>
<proteinExistence type="predicted"/>